<evidence type="ECO:0000313" key="5">
    <source>
        <dbReference type="Proteomes" id="UP000298513"/>
    </source>
</evidence>
<dbReference type="GO" id="GO:0043856">
    <property type="term" value="F:anti-sigma factor antagonist activity"/>
    <property type="evidence" value="ECO:0007669"/>
    <property type="project" value="InterPro"/>
</dbReference>
<dbReference type="AlphaFoldDB" id="A0A4Z1D9K7"/>
<evidence type="ECO:0000256" key="1">
    <source>
        <dbReference type="ARBA" id="ARBA00009013"/>
    </source>
</evidence>
<dbReference type="PANTHER" id="PTHR33495">
    <property type="entry name" value="ANTI-SIGMA FACTOR ANTAGONIST TM_1081-RELATED-RELATED"/>
    <property type="match status" value="1"/>
</dbReference>
<dbReference type="InterPro" id="IPR002645">
    <property type="entry name" value="STAS_dom"/>
</dbReference>
<evidence type="ECO:0000259" key="3">
    <source>
        <dbReference type="PROSITE" id="PS50801"/>
    </source>
</evidence>
<dbReference type="Proteomes" id="UP000298513">
    <property type="component" value="Unassembled WGS sequence"/>
</dbReference>
<keyword evidence="5" id="KW-1185">Reference proteome</keyword>
<dbReference type="GeneID" id="91529884"/>
<dbReference type="SUPFAM" id="SSF52091">
    <property type="entry name" value="SpoIIaa-like"/>
    <property type="match status" value="1"/>
</dbReference>
<dbReference type="CDD" id="cd07043">
    <property type="entry name" value="STAS_anti-anti-sigma_factors"/>
    <property type="match status" value="1"/>
</dbReference>
<dbReference type="RefSeq" id="WP_135793428.1">
    <property type="nucleotide sequence ID" value="NZ_BNBQ01000002.1"/>
</dbReference>
<feature type="domain" description="STAS" evidence="3">
    <location>
        <begin position="18"/>
        <end position="125"/>
    </location>
</feature>
<dbReference type="NCBIfam" id="TIGR00377">
    <property type="entry name" value="ant_ant_sig"/>
    <property type="match status" value="1"/>
</dbReference>
<dbReference type="PROSITE" id="PS50801">
    <property type="entry name" value="STAS"/>
    <property type="match status" value="1"/>
</dbReference>
<reference evidence="4 5" key="1">
    <citation type="submission" date="2019-04" db="EMBL/GenBank/DDBJ databases">
        <title>Streptomyces sp. nov. Bv016 isolated from bark of Buahinia variegata.</title>
        <authorList>
            <person name="Kanchanasin P."/>
            <person name="Tanasupawat S."/>
            <person name="Yuki M."/>
            <person name="Kudo T."/>
        </authorList>
    </citation>
    <scope>NUCLEOTIDE SEQUENCE [LARGE SCALE GENOMIC DNA]</scope>
    <source>
        <strain evidence="4 5">JCM 4765</strain>
    </source>
</reference>
<sequence length="125" mass="13284">MAEEEVADINKAVHPEQLSIEAATTDGIHVLTVAGEIDHHTGDTLAHALDLAGTPRPRVVVDLRQVAFLDSTGINILIAAHRALTESGGWLRLASPTGVVLRTLQLVGLDTLIDCHETLDQALAD</sequence>
<protein>
    <recommendedName>
        <fullName evidence="2">Anti-sigma factor antagonist</fullName>
    </recommendedName>
</protein>
<comment type="similarity">
    <text evidence="1 2">Belongs to the anti-sigma-factor antagonist family.</text>
</comment>
<evidence type="ECO:0000256" key="2">
    <source>
        <dbReference type="RuleBase" id="RU003749"/>
    </source>
</evidence>
<proteinExistence type="inferred from homology"/>
<dbReference type="EMBL" id="SRRU01000009">
    <property type="protein sequence ID" value="TGN78738.1"/>
    <property type="molecule type" value="Genomic_DNA"/>
</dbReference>
<dbReference type="Gene3D" id="3.30.750.24">
    <property type="entry name" value="STAS domain"/>
    <property type="match status" value="1"/>
</dbReference>
<dbReference type="InterPro" id="IPR003658">
    <property type="entry name" value="Anti-sigma_ant"/>
</dbReference>
<name>A0A4Z1D9K7_STRGP</name>
<organism evidence="4 5">
    <name type="scientific">Streptomyces griseoluteus</name>
    <dbReference type="NCBI Taxonomy" id="29306"/>
    <lineage>
        <taxon>Bacteria</taxon>
        <taxon>Bacillati</taxon>
        <taxon>Actinomycetota</taxon>
        <taxon>Actinomycetes</taxon>
        <taxon>Kitasatosporales</taxon>
        <taxon>Streptomycetaceae</taxon>
        <taxon>Streptomyces</taxon>
    </lineage>
</organism>
<accession>A0A4Z1D9K7</accession>
<gene>
    <name evidence="4" type="ORF">E5082_24540</name>
</gene>
<dbReference type="InterPro" id="IPR036513">
    <property type="entry name" value="STAS_dom_sf"/>
</dbReference>
<dbReference type="PANTHER" id="PTHR33495:SF2">
    <property type="entry name" value="ANTI-SIGMA FACTOR ANTAGONIST TM_1081-RELATED"/>
    <property type="match status" value="1"/>
</dbReference>
<dbReference type="Pfam" id="PF01740">
    <property type="entry name" value="STAS"/>
    <property type="match status" value="1"/>
</dbReference>
<comment type="caution">
    <text evidence="4">The sequence shown here is derived from an EMBL/GenBank/DDBJ whole genome shotgun (WGS) entry which is preliminary data.</text>
</comment>
<evidence type="ECO:0000313" key="4">
    <source>
        <dbReference type="EMBL" id="TGN78738.1"/>
    </source>
</evidence>